<comment type="similarity">
    <text evidence="1">Belongs to the short-chain dehydrogenases/reductases (SDR) family.</text>
</comment>
<dbReference type="InterPro" id="IPR036291">
    <property type="entry name" value="NAD(P)-bd_dom_sf"/>
</dbReference>
<dbReference type="OrthoDB" id="153074at2759"/>
<proteinExistence type="inferred from homology"/>
<dbReference type="FunCoup" id="A0A1C7N409">
    <property type="interactions" value="27"/>
</dbReference>
<dbReference type="GO" id="GO:0016616">
    <property type="term" value="F:oxidoreductase activity, acting on the CH-OH group of donors, NAD or NADP as acceptor"/>
    <property type="evidence" value="ECO:0007669"/>
    <property type="project" value="UniProtKB-ARBA"/>
</dbReference>
<dbReference type="InterPro" id="IPR002347">
    <property type="entry name" value="SDR_fam"/>
</dbReference>
<evidence type="ECO:0000256" key="1">
    <source>
        <dbReference type="ARBA" id="ARBA00006484"/>
    </source>
</evidence>
<evidence type="ECO:0000313" key="3">
    <source>
        <dbReference type="EMBL" id="OBZ82054.1"/>
    </source>
</evidence>
<dbReference type="STRING" id="101091.A0A1C7N409"/>
<evidence type="ECO:0000313" key="4">
    <source>
        <dbReference type="Proteomes" id="UP000093000"/>
    </source>
</evidence>
<dbReference type="Gene3D" id="3.40.50.720">
    <property type="entry name" value="NAD(P)-binding Rossmann-like Domain"/>
    <property type="match status" value="1"/>
</dbReference>
<dbReference type="GO" id="GO:0050664">
    <property type="term" value="F:oxidoreductase activity, acting on NAD(P)H, oxygen as acceptor"/>
    <property type="evidence" value="ECO:0007669"/>
    <property type="project" value="TreeGrafter"/>
</dbReference>
<dbReference type="PANTHER" id="PTHR43008">
    <property type="entry name" value="BENZIL REDUCTASE"/>
    <property type="match status" value="1"/>
</dbReference>
<dbReference type="Proteomes" id="UP000093000">
    <property type="component" value="Unassembled WGS sequence"/>
</dbReference>
<organism evidence="3 4">
    <name type="scientific">Choanephora cucurbitarum</name>
    <dbReference type="NCBI Taxonomy" id="101091"/>
    <lineage>
        <taxon>Eukaryota</taxon>
        <taxon>Fungi</taxon>
        <taxon>Fungi incertae sedis</taxon>
        <taxon>Mucoromycota</taxon>
        <taxon>Mucoromycotina</taxon>
        <taxon>Mucoromycetes</taxon>
        <taxon>Mucorales</taxon>
        <taxon>Mucorineae</taxon>
        <taxon>Choanephoraceae</taxon>
        <taxon>Choanephoroideae</taxon>
        <taxon>Choanephora</taxon>
    </lineage>
</organism>
<dbReference type="PANTHER" id="PTHR43008:SF8">
    <property type="entry name" value="BENZIL REDUCTASE ((S)-BENZOIN FORMING) IRC24"/>
    <property type="match status" value="1"/>
</dbReference>
<dbReference type="InParanoid" id="A0A1C7N409"/>
<dbReference type="AlphaFoldDB" id="A0A1C7N409"/>
<protein>
    <submittedName>
        <fullName evidence="3">Putative oxidoreductase C30D10.05c</fullName>
    </submittedName>
</protein>
<keyword evidence="4" id="KW-1185">Reference proteome</keyword>
<keyword evidence="2" id="KW-0560">Oxidoreductase</keyword>
<reference evidence="3 4" key="1">
    <citation type="submission" date="2016-03" db="EMBL/GenBank/DDBJ databases">
        <title>Choanephora cucurbitarum.</title>
        <authorList>
            <person name="Min B."/>
            <person name="Park H."/>
            <person name="Park J.-H."/>
            <person name="Shin H.-D."/>
            <person name="Choi I.-G."/>
        </authorList>
    </citation>
    <scope>NUCLEOTIDE SEQUENCE [LARGE SCALE GENOMIC DNA]</scope>
    <source>
        <strain evidence="3 4">KUS-F28377</strain>
    </source>
</reference>
<accession>A0A1C7N409</accession>
<comment type="caution">
    <text evidence="3">The sequence shown here is derived from an EMBL/GenBank/DDBJ whole genome shotgun (WGS) entry which is preliminary data.</text>
</comment>
<dbReference type="PRINTS" id="PR00081">
    <property type="entry name" value="GDHRDH"/>
</dbReference>
<dbReference type="EMBL" id="LUGH01000966">
    <property type="protein sequence ID" value="OBZ82054.1"/>
    <property type="molecule type" value="Genomic_DNA"/>
</dbReference>
<sequence length="248" mass="26752">MSKVFIITGASRGIGRAAAIEAITKFDARVVAVARSSAALEQLQNDVSKLNKSDHLEVVVGDVTDEQVVRKTVNVAIDRWGQLDSVIANAGVIEPIATIAESPVEGWKKLFDINVFSIVSLIQHALPHIRKSEQGSIISVSSGAALKGYHGWGAYGSTLAAEEPNVTAIAIRPGVVDTEMQTMIRSSGAEGMKDDHAKFIELHREGKLVKPEDPAHVLVALANQPPKHLSGGFYSWNDEPMKPFNRTQ</sequence>
<evidence type="ECO:0000256" key="2">
    <source>
        <dbReference type="ARBA" id="ARBA00023002"/>
    </source>
</evidence>
<name>A0A1C7N409_9FUNG</name>
<dbReference type="SUPFAM" id="SSF51735">
    <property type="entry name" value="NAD(P)-binding Rossmann-fold domains"/>
    <property type="match status" value="1"/>
</dbReference>
<dbReference type="Pfam" id="PF00106">
    <property type="entry name" value="adh_short"/>
    <property type="match status" value="1"/>
</dbReference>
<dbReference type="CDD" id="cd05367">
    <property type="entry name" value="SPR-like_SDR_c"/>
    <property type="match status" value="1"/>
</dbReference>
<gene>
    <name evidence="3" type="ORF">A0J61_09896</name>
</gene>